<dbReference type="RefSeq" id="XP_007407777.1">
    <property type="nucleotide sequence ID" value="XM_007407715.1"/>
</dbReference>
<protein>
    <submittedName>
        <fullName evidence="1">Uncharacterized protein</fullName>
    </submittedName>
</protein>
<evidence type="ECO:0000313" key="2">
    <source>
        <dbReference type="Proteomes" id="UP000001072"/>
    </source>
</evidence>
<dbReference type="Proteomes" id="UP000001072">
    <property type="component" value="Unassembled WGS sequence"/>
</dbReference>
<dbReference type="HOGENOM" id="CLU_1421698_0_0_1"/>
<dbReference type="InParanoid" id="F4RFG0"/>
<gene>
    <name evidence="1" type="ORF">MELLADRAFT_104652</name>
</gene>
<dbReference type="KEGG" id="mlr:MELLADRAFT_104652"/>
<dbReference type="GeneID" id="18922355"/>
<dbReference type="AlphaFoldDB" id="F4RFG0"/>
<evidence type="ECO:0000313" key="1">
    <source>
        <dbReference type="EMBL" id="EGG08803.1"/>
    </source>
</evidence>
<name>F4RFG0_MELLP</name>
<organism evidence="2">
    <name type="scientific">Melampsora larici-populina (strain 98AG31 / pathotype 3-4-7)</name>
    <name type="common">Poplar leaf rust fungus</name>
    <dbReference type="NCBI Taxonomy" id="747676"/>
    <lineage>
        <taxon>Eukaryota</taxon>
        <taxon>Fungi</taxon>
        <taxon>Dikarya</taxon>
        <taxon>Basidiomycota</taxon>
        <taxon>Pucciniomycotina</taxon>
        <taxon>Pucciniomycetes</taxon>
        <taxon>Pucciniales</taxon>
        <taxon>Melampsoraceae</taxon>
        <taxon>Melampsora</taxon>
    </lineage>
</organism>
<proteinExistence type="predicted"/>
<keyword evidence="2" id="KW-1185">Reference proteome</keyword>
<accession>F4RFG0</accession>
<dbReference type="VEuPathDB" id="FungiDB:MELLADRAFT_104652"/>
<dbReference type="EMBL" id="GL883099">
    <property type="protein sequence ID" value="EGG08803.1"/>
    <property type="molecule type" value="Genomic_DNA"/>
</dbReference>
<dbReference type="OrthoDB" id="10441346at2759"/>
<sequence length="191" mass="22176">MPTIISNSLTQLSIFELNEQLTKIHTACVQIFTNPKHGDKDMISLLFYRHEVGDVTLELEERISMTVQQDDTLLAARTKAIYLDLLFRWMIIMLGDETKQDYPDSDVHDSPECFPDPGTPEWYRFRPYIRLHAHESTFYPSDLSDNVTTLDPSLWTEECPCCLELLPIFIYPYIQPISIPAYLKWDAVELG</sequence>
<reference evidence="2" key="1">
    <citation type="journal article" date="2011" name="Proc. Natl. Acad. Sci. U.S.A.">
        <title>Obligate biotrophy features unraveled by the genomic analysis of rust fungi.</title>
        <authorList>
            <person name="Duplessis S."/>
            <person name="Cuomo C.A."/>
            <person name="Lin Y.-C."/>
            <person name="Aerts A."/>
            <person name="Tisserant E."/>
            <person name="Veneault-Fourrey C."/>
            <person name="Joly D.L."/>
            <person name="Hacquard S."/>
            <person name="Amselem J."/>
            <person name="Cantarel B.L."/>
            <person name="Chiu R."/>
            <person name="Coutinho P.M."/>
            <person name="Feau N."/>
            <person name="Field M."/>
            <person name="Frey P."/>
            <person name="Gelhaye E."/>
            <person name="Goldberg J."/>
            <person name="Grabherr M.G."/>
            <person name="Kodira C.D."/>
            <person name="Kohler A."/>
            <person name="Kuees U."/>
            <person name="Lindquist E.A."/>
            <person name="Lucas S.M."/>
            <person name="Mago R."/>
            <person name="Mauceli E."/>
            <person name="Morin E."/>
            <person name="Murat C."/>
            <person name="Pangilinan J.L."/>
            <person name="Park R."/>
            <person name="Pearson M."/>
            <person name="Quesneville H."/>
            <person name="Rouhier N."/>
            <person name="Sakthikumar S."/>
            <person name="Salamov A.A."/>
            <person name="Schmutz J."/>
            <person name="Selles B."/>
            <person name="Shapiro H."/>
            <person name="Tanguay P."/>
            <person name="Tuskan G.A."/>
            <person name="Henrissat B."/>
            <person name="Van de Peer Y."/>
            <person name="Rouze P."/>
            <person name="Ellis J.G."/>
            <person name="Dodds P.N."/>
            <person name="Schein J.E."/>
            <person name="Zhong S."/>
            <person name="Hamelin R.C."/>
            <person name="Grigoriev I.V."/>
            <person name="Szabo L.J."/>
            <person name="Martin F."/>
        </authorList>
    </citation>
    <scope>NUCLEOTIDE SEQUENCE [LARGE SCALE GENOMIC DNA]</scope>
    <source>
        <strain evidence="2">98AG31 / pathotype 3-4-7</strain>
    </source>
</reference>